<name>A0A2C5XSR5_9HYPO</name>
<keyword evidence="2" id="KW-1185">Reference proteome</keyword>
<gene>
    <name evidence="1" type="ORF">CDD81_6028</name>
</gene>
<organism evidence="1 2">
    <name type="scientific">Ophiocordyceps australis</name>
    <dbReference type="NCBI Taxonomy" id="1399860"/>
    <lineage>
        <taxon>Eukaryota</taxon>
        <taxon>Fungi</taxon>
        <taxon>Dikarya</taxon>
        <taxon>Ascomycota</taxon>
        <taxon>Pezizomycotina</taxon>
        <taxon>Sordariomycetes</taxon>
        <taxon>Hypocreomycetidae</taxon>
        <taxon>Hypocreales</taxon>
        <taxon>Ophiocordycipitaceae</taxon>
        <taxon>Ophiocordyceps</taxon>
    </lineage>
</organism>
<sequence length="173" mass="20360">MEALKFAKIPELNRMESITCHLKDDIEIIVNGEKRIENIDIAFDFPLPLLAQYREYPVNDFTEFDDLIDEWIAFCHEKGFAEEDMTYLTQIQSVAVIASCCFLPNFRPKERQQRSFTSWACATWVHDDHCDGEDVISLEETFKNRNIFEDMCKRKRPHPTNYKLLDKGRGKCI</sequence>
<protein>
    <submittedName>
        <fullName evidence="1">Uncharacterized protein</fullName>
    </submittedName>
</protein>
<proteinExistence type="predicted"/>
<comment type="caution">
    <text evidence="1">The sequence shown here is derived from an EMBL/GenBank/DDBJ whole genome shotgun (WGS) entry which is preliminary data.</text>
</comment>
<dbReference type="AlphaFoldDB" id="A0A2C5XSR5"/>
<evidence type="ECO:0000313" key="1">
    <source>
        <dbReference type="EMBL" id="PHH58443.1"/>
    </source>
</evidence>
<reference evidence="1 2" key="1">
    <citation type="submission" date="2017-06" db="EMBL/GenBank/DDBJ databases">
        <title>Ant-infecting Ophiocordyceps genomes reveal a high diversity of potential behavioral manipulation genes and a possible major role for enterotoxins.</title>
        <authorList>
            <person name="De Bekker C."/>
            <person name="Evans H.C."/>
            <person name="Brachmann A."/>
            <person name="Hughes D.P."/>
        </authorList>
    </citation>
    <scope>NUCLEOTIDE SEQUENCE [LARGE SCALE GENOMIC DNA]</scope>
    <source>
        <strain evidence="1 2">Map64</strain>
    </source>
</reference>
<dbReference type="Proteomes" id="UP000226192">
    <property type="component" value="Unassembled WGS sequence"/>
</dbReference>
<dbReference type="EMBL" id="NJET01000500">
    <property type="protein sequence ID" value="PHH58443.1"/>
    <property type="molecule type" value="Genomic_DNA"/>
</dbReference>
<accession>A0A2C5XSR5</accession>
<evidence type="ECO:0000313" key="2">
    <source>
        <dbReference type="Proteomes" id="UP000226192"/>
    </source>
</evidence>